<gene>
    <name evidence="1" type="ORF">GAYE_SCF26G4562</name>
</gene>
<accession>A0AAV9IHC8</accession>
<proteinExistence type="predicted"/>
<sequence>MTSHTNVDKKDILETIYLEPDLSSQETIFEILPDGTKSLESNLKESASLETQSSPSGNSLQNVLVHLESASIQLSQLHFVLSQLEHNQLLEVTGAKEETQLSAPPQTTFSTSKRPEEALMKQASFIKSAKYIEERYEKLSKIVKKQQGILEQFVRLRQSCTGIRIFTSGLRVQGSVLIDEKWYNLSLDDPEEKYIEKHDIVESSFAMGPGKLLGAVKFPYHLYEDKERNHEQKILFAISRARFFAFQRRAFRCLVHASKDCNHILYYYQNRVHIQIYPNFHVEFGLVPTEQVSSSFGKWEALSYLLCEWTLSTRSLYMKDSLSYLMKGGNDAPLKMDKLLNILKTIDSTEQLQATADRVASHFGLKLEWLYGKELGQVEVKFTALKTNGIGPQVLLGTAILQSPNIWFTPTFRVYCQGALEVLQVSSTYQWSWISPEEDYPSSFECPISQLSVVIALLLCGRLLNSLELVARCNKYVFEVDRQGLALSIRGRRTFVTLWLEVVPHLEKHGEMEEILVNAYLNGEYVDTMKSCEVDALSWFYSLLHRLDMEDKRIFMENVK</sequence>
<dbReference type="EMBL" id="JANCYU010000042">
    <property type="protein sequence ID" value="KAK4526646.1"/>
    <property type="molecule type" value="Genomic_DNA"/>
</dbReference>
<name>A0AAV9IHC8_9RHOD</name>
<protein>
    <submittedName>
        <fullName evidence="1">Uncharacterized protein</fullName>
    </submittedName>
</protein>
<evidence type="ECO:0000313" key="2">
    <source>
        <dbReference type="Proteomes" id="UP001300502"/>
    </source>
</evidence>
<dbReference type="Proteomes" id="UP001300502">
    <property type="component" value="Unassembled WGS sequence"/>
</dbReference>
<evidence type="ECO:0000313" key="1">
    <source>
        <dbReference type="EMBL" id="KAK4526646.1"/>
    </source>
</evidence>
<dbReference type="AlphaFoldDB" id="A0AAV9IHC8"/>
<reference evidence="1 2" key="1">
    <citation type="submission" date="2022-07" db="EMBL/GenBank/DDBJ databases">
        <title>Genome-wide signatures of adaptation to extreme environments.</title>
        <authorList>
            <person name="Cho C.H."/>
            <person name="Yoon H.S."/>
        </authorList>
    </citation>
    <scope>NUCLEOTIDE SEQUENCE [LARGE SCALE GENOMIC DNA]</scope>
    <source>
        <strain evidence="1 2">108.79 E11</strain>
    </source>
</reference>
<comment type="caution">
    <text evidence="1">The sequence shown here is derived from an EMBL/GenBank/DDBJ whole genome shotgun (WGS) entry which is preliminary data.</text>
</comment>
<keyword evidence="2" id="KW-1185">Reference proteome</keyword>
<organism evidence="1 2">
    <name type="scientific">Galdieria yellowstonensis</name>
    <dbReference type="NCBI Taxonomy" id="3028027"/>
    <lineage>
        <taxon>Eukaryota</taxon>
        <taxon>Rhodophyta</taxon>
        <taxon>Bangiophyceae</taxon>
        <taxon>Galdieriales</taxon>
        <taxon>Galdieriaceae</taxon>
        <taxon>Galdieria</taxon>
    </lineage>
</organism>